<keyword evidence="2" id="KW-1185">Reference proteome</keyword>
<organism evidence="1 2">
    <name type="scientific">Coprinopsis marcescibilis</name>
    <name type="common">Agaric fungus</name>
    <name type="synonym">Psathyrella marcescibilis</name>
    <dbReference type="NCBI Taxonomy" id="230819"/>
    <lineage>
        <taxon>Eukaryota</taxon>
        <taxon>Fungi</taxon>
        <taxon>Dikarya</taxon>
        <taxon>Basidiomycota</taxon>
        <taxon>Agaricomycotina</taxon>
        <taxon>Agaricomycetes</taxon>
        <taxon>Agaricomycetidae</taxon>
        <taxon>Agaricales</taxon>
        <taxon>Agaricineae</taxon>
        <taxon>Psathyrellaceae</taxon>
        <taxon>Coprinopsis</taxon>
    </lineage>
</organism>
<proteinExistence type="predicted"/>
<evidence type="ECO:0000313" key="2">
    <source>
        <dbReference type="Proteomes" id="UP000307440"/>
    </source>
</evidence>
<dbReference type="Proteomes" id="UP000307440">
    <property type="component" value="Unassembled WGS sequence"/>
</dbReference>
<sequence>MVSKTYTRNYCDIGYELEAKDFIKMVQEVYTMRAHLKSNATPTTLEKCMEAYRAWRKTLSVYDKSHVAPRITAVCRRLPYLYYGQPVKSTHILFAYRIVAASSRTDVVPCCPKSVRVTDGDCDGLKKLRSLLSSQSERRYKLPENLKFRWTPHHPLCHGPTSHAIYSGFLIDIETFNLFTRRYPVTKELMDTYGHEEGAAAYLAWRGSLSPKRRHESLMISPVRRPRNAPGEVTHVMLLLRSIPFRNRDQVEREAHTEGLGFRTQTAHDSFRLKAIIARAALVSGVRTTPEDFQFTWEILESPTE</sequence>
<protein>
    <submittedName>
        <fullName evidence="1">Uncharacterized protein</fullName>
    </submittedName>
</protein>
<reference evidence="1 2" key="1">
    <citation type="journal article" date="2019" name="Nat. Ecol. Evol.">
        <title>Megaphylogeny resolves global patterns of mushroom evolution.</title>
        <authorList>
            <person name="Varga T."/>
            <person name="Krizsan K."/>
            <person name="Foldi C."/>
            <person name="Dima B."/>
            <person name="Sanchez-Garcia M."/>
            <person name="Sanchez-Ramirez S."/>
            <person name="Szollosi G.J."/>
            <person name="Szarkandi J.G."/>
            <person name="Papp V."/>
            <person name="Albert L."/>
            <person name="Andreopoulos W."/>
            <person name="Angelini C."/>
            <person name="Antonin V."/>
            <person name="Barry K.W."/>
            <person name="Bougher N.L."/>
            <person name="Buchanan P."/>
            <person name="Buyck B."/>
            <person name="Bense V."/>
            <person name="Catcheside P."/>
            <person name="Chovatia M."/>
            <person name="Cooper J."/>
            <person name="Damon W."/>
            <person name="Desjardin D."/>
            <person name="Finy P."/>
            <person name="Geml J."/>
            <person name="Haridas S."/>
            <person name="Hughes K."/>
            <person name="Justo A."/>
            <person name="Karasinski D."/>
            <person name="Kautmanova I."/>
            <person name="Kiss B."/>
            <person name="Kocsube S."/>
            <person name="Kotiranta H."/>
            <person name="LaButti K.M."/>
            <person name="Lechner B.E."/>
            <person name="Liimatainen K."/>
            <person name="Lipzen A."/>
            <person name="Lukacs Z."/>
            <person name="Mihaltcheva S."/>
            <person name="Morgado L.N."/>
            <person name="Niskanen T."/>
            <person name="Noordeloos M.E."/>
            <person name="Ohm R.A."/>
            <person name="Ortiz-Santana B."/>
            <person name="Ovrebo C."/>
            <person name="Racz N."/>
            <person name="Riley R."/>
            <person name="Savchenko A."/>
            <person name="Shiryaev A."/>
            <person name="Soop K."/>
            <person name="Spirin V."/>
            <person name="Szebenyi C."/>
            <person name="Tomsovsky M."/>
            <person name="Tulloss R.E."/>
            <person name="Uehling J."/>
            <person name="Grigoriev I.V."/>
            <person name="Vagvolgyi C."/>
            <person name="Papp T."/>
            <person name="Martin F.M."/>
            <person name="Miettinen O."/>
            <person name="Hibbett D.S."/>
            <person name="Nagy L.G."/>
        </authorList>
    </citation>
    <scope>NUCLEOTIDE SEQUENCE [LARGE SCALE GENOMIC DNA]</scope>
    <source>
        <strain evidence="1 2">CBS 121175</strain>
    </source>
</reference>
<name>A0A5C3KIQ2_COPMA</name>
<gene>
    <name evidence="1" type="ORF">FA15DRAFT_708724</name>
</gene>
<dbReference type="AlphaFoldDB" id="A0A5C3KIQ2"/>
<accession>A0A5C3KIQ2</accession>
<dbReference type="EMBL" id="ML210328">
    <property type="protein sequence ID" value="TFK19713.1"/>
    <property type="molecule type" value="Genomic_DNA"/>
</dbReference>
<evidence type="ECO:0000313" key="1">
    <source>
        <dbReference type="EMBL" id="TFK19713.1"/>
    </source>
</evidence>